<dbReference type="Gene3D" id="1.25.10.10">
    <property type="entry name" value="Leucine-rich Repeat Variant"/>
    <property type="match status" value="2"/>
</dbReference>
<evidence type="ECO:0000256" key="1">
    <source>
        <dbReference type="ARBA" id="ARBA00004123"/>
    </source>
</evidence>
<evidence type="ECO:0000256" key="4">
    <source>
        <dbReference type="ARBA" id="ARBA00022490"/>
    </source>
</evidence>
<feature type="compositionally biased region" description="Low complexity" evidence="9">
    <location>
        <begin position="363"/>
        <end position="375"/>
    </location>
</feature>
<evidence type="ECO:0000313" key="10">
    <source>
        <dbReference type="EMBL" id="GAA99122.1"/>
    </source>
</evidence>
<dbReference type="AlphaFoldDB" id="G7E8G2"/>
<name>G7E8G2_MIXOS</name>
<gene>
    <name evidence="10" type="primary">Mo05812</name>
    <name evidence="10" type="ORF">E5Q_05812</name>
</gene>
<dbReference type="PANTHER" id="PTHR10527">
    <property type="entry name" value="IMPORTIN BETA"/>
    <property type="match status" value="1"/>
</dbReference>
<feature type="region of interest" description="Disordered" evidence="9">
    <location>
        <begin position="352"/>
        <end position="402"/>
    </location>
</feature>
<dbReference type="RefSeq" id="XP_014567854.1">
    <property type="nucleotide sequence ID" value="XM_014712368.1"/>
</dbReference>
<proteinExistence type="inferred from homology"/>
<sequence length="929" mass="102756">MADWTPQTEGLTELLHCLEQSQSSDNQVQAAVRTRIDLFNANIPDYNNYLAYVLVTPIDGVQSQYRSVAGYLLQTNIRLKLQTWPPSVVEYVRSVVFRGLADHAQDIRRTASSVVAWLTIELGLDKWPDALPELIKLLDSPSVPVQEAAFNTIAKICEDMPRQLEQAQYNGQRPLDYLIPKLIASFDSDNVKIRILSLQAISPFIVDQSMLKTDGTRPPTMSTNIDAFLQALFKRASDPSPDVRRLVCSSMVQLLSSWPERLLPDLGPVVDYMLHCCKETDPDLAREACEFWLAFAEDANISDALKPYLDRIAPVLLDGMVYDEDELLMLDEPDEDNAAVPDRPEDIKPRFVQGRQHAQQHDPASAEASGSAPPANGTSNQDADEDEEEEEDDEEEDEDTSWTLRKCSAAALDVLANHFGDELLTLLLPHLKTKLWSDDWLQRESGILALGAIADGCINGIEAHLPVLVPYLLQMLQDAKPLVRSIACWTLGRYSSWTIPTPEQPGHKATYLLPAVEGLLRMVLDNNKRVQQAGCSAFATLVEEAGPELNDFLDPILRNLVIAFGKYQTKNLFILYDAIGTLSDAVGTALNNKAYIDIIMPPLISKWQSLLDDDPAIIPLLECMSSVVIAIGDGFGPYAQPVFERCVRICSSSLTEFATFQNEPAHNDEPDRTFLVVALDLLSGLTQGLGSSISPLVANVQPPLLTVLSACLKHPDAPVRQSAYALLGDSAISCFPLLVPVLPAIMPDLVEQIELEPHHDVVSVCNNASWAAGEIALKHGAQMEQFAPALLERLIPLMVSPKVPRSLTENSAVTIGRVGLVCPAVVAPHLAYFIQPWCTALADIKDNEEKDSAFRGICMVIQANPNGLSNHFQFFLNAVARWQKPSPELFEMFRSILNGFKSVSGDTWPAIMEQFNPAIRQRLAERYQV</sequence>
<evidence type="ECO:0000256" key="6">
    <source>
        <dbReference type="ARBA" id="ARBA00022927"/>
    </source>
</evidence>
<dbReference type="GO" id="GO:0005737">
    <property type="term" value="C:cytoplasm"/>
    <property type="evidence" value="ECO:0007669"/>
    <property type="project" value="UniProtKB-SubCell"/>
</dbReference>
<reference evidence="10 11" key="1">
    <citation type="journal article" date="2011" name="J. Gen. Appl. Microbiol.">
        <title>Draft genome sequencing of the enigmatic basidiomycete Mixia osmundae.</title>
        <authorList>
            <person name="Nishida H."/>
            <person name="Nagatsuka Y."/>
            <person name="Sugiyama J."/>
        </authorList>
    </citation>
    <scope>NUCLEOTIDE SEQUENCE [LARGE SCALE GENOMIC DNA]</scope>
    <source>
        <strain evidence="11">CBS 9802 / IAM 14324 / JCM 22182 / KY 12970</strain>
    </source>
</reference>
<keyword evidence="5" id="KW-0677">Repeat</keyword>
<dbReference type="OrthoDB" id="951172at2759"/>
<evidence type="ECO:0000256" key="3">
    <source>
        <dbReference type="ARBA" id="ARBA00022448"/>
    </source>
</evidence>
<dbReference type="EMBL" id="BABT02000179">
    <property type="protein sequence ID" value="GAA99122.1"/>
    <property type="molecule type" value="Genomic_DNA"/>
</dbReference>
<comment type="subcellular location">
    <subcellularLocation>
        <location evidence="2">Cytoplasm</location>
    </subcellularLocation>
    <subcellularLocation>
        <location evidence="1">Nucleus</location>
    </subcellularLocation>
</comment>
<dbReference type="eggNOG" id="KOG2023">
    <property type="taxonomic scope" value="Eukaryota"/>
</dbReference>
<reference evidence="10 11" key="2">
    <citation type="journal article" date="2012" name="Open Biol.">
        <title>Characteristics of nucleosomes and linker DNA regions on the genome of the basidiomycete Mixia osmundae revealed by mono- and dinucleosome mapping.</title>
        <authorList>
            <person name="Nishida H."/>
            <person name="Kondo S."/>
            <person name="Matsumoto T."/>
            <person name="Suzuki Y."/>
            <person name="Yoshikawa H."/>
            <person name="Taylor T.D."/>
            <person name="Sugiyama J."/>
        </authorList>
    </citation>
    <scope>NUCLEOTIDE SEQUENCE [LARGE SCALE GENOMIC DNA]</scope>
    <source>
        <strain evidence="11">CBS 9802 / IAM 14324 / JCM 22182 / KY 12970</strain>
    </source>
</reference>
<dbReference type="SUPFAM" id="SSF48371">
    <property type="entry name" value="ARM repeat"/>
    <property type="match status" value="1"/>
</dbReference>
<dbReference type="OMA" id="AQEGAMS"/>
<dbReference type="InterPro" id="IPR040122">
    <property type="entry name" value="Importin_beta"/>
</dbReference>
<keyword evidence="4" id="KW-0963">Cytoplasm</keyword>
<accession>G7E8G2</accession>
<organism evidence="10 11">
    <name type="scientific">Mixia osmundae (strain CBS 9802 / IAM 14324 / JCM 22182 / KY 12970)</name>
    <dbReference type="NCBI Taxonomy" id="764103"/>
    <lineage>
        <taxon>Eukaryota</taxon>
        <taxon>Fungi</taxon>
        <taxon>Dikarya</taxon>
        <taxon>Basidiomycota</taxon>
        <taxon>Pucciniomycotina</taxon>
        <taxon>Mixiomycetes</taxon>
        <taxon>Mixiales</taxon>
        <taxon>Mixiaceae</taxon>
        <taxon>Mixia</taxon>
    </lineage>
</organism>
<keyword evidence="11" id="KW-1185">Reference proteome</keyword>
<dbReference type="GO" id="GO:0031981">
    <property type="term" value="C:nuclear lumen"/>
    <property type="evidence" value="ECO:0007669"/>
    <property type="project" value="UniProtKB-ARBA"/>
</dbReference>
<evidence type="ECO:0000256" key="5">
    <source>
        <dbReference type="ARBA" id="ARBA00022737"/>
    </source>
</evidence>
<evidence type="ECO:0000256" key="8">
    <source>
        <dbReference type="ARBA" id="ARBA00038423"/>
    </source>
</evidence>
<dbReference type="FunCoup" id="G7E8G2">
    <property type="interactions" value="873"/>
</dbReference>
<dbReference type="InterPro" id="IPR016024">
    <property type="entry name" value="ARM-type_fold"/>
</dbReference>
<keyword evidence="6" id="KW-0653">Protein transport</keyword>
<evidence type="ECO:0000256" key="2">
    <source>
        <dbReference type="ARBA" id="ARBA00004496"/>
    </source>
</evidence>
<protein>
    <recommendedName>
        <fullName evidence="12">Importin N-terminal domain-containing protein</fullName>
    </recommendedName>
</protein>
<comment type="similarity">
    <text evidence="8">Belongs to the importin beta family. Importin beta-2 subfamily.</text>
</comment>
<dbReference type="Pfam" id="PF13513">
    <property type="entry name" value="HEAT_EZ"/>
    <property type="match status" value="1"/>
</dbReference>
<dbReference type="InParanoid" id="G7E8G2"/>
<dbReference type="FunFam" id="1.25.10.10:FF:000028">
    <property type="entry name" value="Transportin-1 isoform 1"/>
    <property type="match status" value="1"/>
</dbReference>
<dbReference type="GO" id="GO:0006606">
    <property type="term" value="P:protein import into nucleus"/>
    <property type="evidence" value="ECO:0007669"/>
    <property type="project" value="InterPro"/>
</dbReference>
<dbReference type="HOGENOM" id="CLU_008136_1_0_1"/>
<evidence type="ECO:0008006" key="12">
    <source>
        <dbReference type="Google" id="ProtNLM"/>
    </source>
</evidence>
<keyword evidence="3" id="KW-0813">Transport</keyword>
<dbReference type="Proteomes" id="UP000009131">
    <property type="component" value="Unassembled WGS sequence"/>
</dbReference>
<dbReference type="InterPro" id="IPR011989">
    <property type="entry name" value="ARM-like"/>
</dbReference>
<feature type="compositionally biased region" description="Acidic residues" evidence="9">
    <location>
        <begin position="382"/>
        <end position="400"/>
    </location>
</feature>
<keyword evidence="7" id="KW-0539">Nucleus</keyword>
<evidence type="ECO:0000313" key="11">
    <source>
        <dbReference type="Proteomes" id="UP000009131"/>
    </source>
</evidence>
<comment type="caution">
    <text evidence="10">The sequence shown here is derived from an EMBL/GenBank/DDBJ whole genome shotgun (WGS) entry which is preliminary data.</text>
</comment>
<evidence type="ECO:0000256" key="7">
    <source>
        <dbReference type="ARBA" id="ARBA00023242"/>
    </source>
</evidence>
<dbReference type="STRING" id="764103.G7E8G2"/>
<evidence type="ECO:0000256" key="9">
    <source>
        <dbReference type="SAM" id="MobiDB-lite"/>
    </source>
</evidence>